<evidence type="ECO:0000256" key="1">
    <source>
        <dbReference type="ARBA" id="ARBA00010638"/>
    </source>
</evidence>
<dbReference type="PANTHER" id="PTHR23407:SF1">
    <property type="entry name" value="5-FORMYLTETRAHYDROFOLATE CYCLO-LIGASE"/>
    <property type="match status" value="1"/>
</dbReference>
<dbReference type="RefSeq" id="WP_043609930.1">
    <property type="nucleotide sequence ID" value="NZ_AXCY01000150.1"/>
</dbReference>
<dbReference type="Gene3D" id="3.40.50.10420">
    <property type="entry name" value="NagB/RpiA/CoA transferase-like"/>
    <property type="match status" value="1"/>
</dbReference>
<dbReference type="EC" id="6.3.3.2" evidence="5"/>
<protein>
    <recommendedName>
        <fullName evidence="5">5-formyltetrahydrofolate cyclo-ligase</fullName>
        <ecNumber evidence="5">6.3.3.2</ecNumber>
    </recommendedName>
</protein>
<keyword evidence="5" id="KW-0460">Magnesium</keyword>
<dbReference type="OrthoDB" id="3242798at2"/>
<keyword evidence="3 4" id="KW-0067">ATP-binding</keyword>
<dbReference type="GO" id="GO:0005524">
    <property type="term" value="F:ATP binding"/>
    <property type="evidence" value="ECO:0007669"/>
    <property type="project" value="UniProtKB-KW"/>
</dbReference>
<evidence type="ECO:0000256" key="5">
    <source>
        <dbReference type="RuleBase" id="RU361279"/>
    </source>
</evidence>
<dbReference type="GO" id="GO:0035999">
    <property type="term" value="P:tetrahydrofolate interconversion"/>
    <property type="evidence" value="ECO:0007669"/>
    <property type="project" value="TreeGrafter"/>
</dbReference>
<comment type="caution">
    <text evidence="6">The sequence shown here is derived from an EMBL/GenBank/DDBJ whole genome shotgun (WGS) entry which is preliminary data.</text>
</comment>
<dbReference type="InterPro" id="IPR002698">
    <property type="entry name" value="FTHF_cligase"/>
</dbReference>
<organism evidence="6 7">
    <name type="scientific">Cellulomonas carbonis T26</name>
    <dbReference type="NCBI Taxonomy" id="947969"/>
    <lineage>
        <taxon>Bacteria</taxon>
        <taxon>Bacillati</taxon>
        <taxon>Actinomycetota</taxon>
        <taxon>Actinomycetes</taxon>
        <taxon>Micrococcales</taxon>
        <taxon>Cellulomonadaceae</taxon>
        <taxon>Cellulomonas</taxon>
    </lineage>
</organism>
<accession>A0A0A0BMC3</accession>
<dbReference type="GO" id="GO:0009396">
    <property type="term" value="P:folic acid-containing compound biosynthetic process"/>
    <property type="evidence" value="ECO:0007669"/>
    <property type="project" value="TreeGrafter"/>
</dbReference>
<dbReference type="Proteomes" id="UP000029839">
    <property type="component" value="Unassembled WGS sequence"/>
</dbReference>
<dbReference type="EMBL" id="AXCY01000150">
    <property type="protein sequence ID" value="KGM08842.1"/>
    <property type="molecule type" value="Genomic_DNA"/>
</dbReference>
<dbReference type="SUPFAM" id="SSF100950">
    <property type="entry name" value="NagB/RpiA/CoA transferase-like"/>
    <property type="match status" value="1"/>
</dbReference>
<dbReference type="InterPro" id="IPR024185">
    <property type="entry name" value="FTHF_cligase-like_sf"/>
</dbReference>
<evidence type="ECO:0000256" key="2">
    <source>
        <dbReference type="ARBA" id="ARBA00022741"/>
    </source>
</evidence>
<keyword evidence="2 4" id="KW-0547">Nucleotide-binding</keyword>
<gene>
    <name evidence="6" type="ORF">N868_05950</name>
</gene>
<comment type="cofactor">
    <cofactor evidence="5">
        <name>Mg(2+)</name>
        <dbReference type="ChEBI" id="CHEBI:18420"/>
    </cofactor>
</comment>
<dbReference type="Pfam" id="PF01812">
    <property type="entry name" value="5-FTHF_cyc-lig"/>
    <property type="match status" value="1"/>
</dbReference>
<keyword evidence="6" id="KW-0436">Ligase</keyword>
<dbReference type="PANTHER" id="PTHR23407">
    <property type="entry name" value="ATPASE INHIBITOR/5-FORMYLTETRAHYDROFOLATE CYCLO-LIGASE"/>
    <property type="match status" value="1"/>
</dbReference>
<evidence type="ECO:0000313" key="6">
    <source>
        <dbReference type="EMBL" id="KGM08842.1"/>
    </source>
</evidence>
<evidence type="ECO:0000256" key="3">
    <source>
        <dbReference type="ARBA" id="ARBA00022840"/>
    </source>
</evidence>
<feature type="binding site" evidence="4">
    <location>
        <position position="71"/>
    </location>
    <ligand>
        <name>substrate</name>
    </ligand>
</feature>
<reference evidence="6 7" key="2">
    <citation type="journal article" date="2015" name="Stand. Genomic Sci.">
        <title>Draft genome sequence of Cellulomonas carbonis T26(T) and comparative analysis of six Cellulomonas genomes.</title>
        <authorList>
            <person name="Zhuang W."/>
            <person name="Zhang S."/>
            <person name="Xia X."/>
            <person name="Wang G."/>
        </authorList>
    </citation>
    <scope>NUCLEOTIDE SEQUENCE [LARGE SCALE GENOMIC DNA]</scope>
    <source>
        <strain evidence="6 7">T26</strain>
    </source>
</reference>
<comment type="similarity">
    <text evidence="1 5">Belongs to the 5-formyltetrahydrofolate cyclo-ligase family.</text>
</comment>
<comment type="catalytic activity">
    <reaction evidence="5">
        <text>(6S)-5-formyl-5,6,7,8-tetrahydrofolate + ATP = (6R)-5,10-methenyltetrahydrofolate + ADP + phosphate</text>
        <dbReference type="Rhea" id="RHEA:10488"/>
        <dbReference type="ChEBI" id="CHEBI:30616"/>
        <dbReference type="ChEBI" id="CHEBI:43474"/>
        <dbReference type="ChEBI" id="CHEBI:57455"/>
        <dbReference type="ChEBI" id="CHEBI:57457"/>
        <dbReference type="ChEBI" id="CHEBI:456216"/>
        <dbReference type="EC" id="6.3.3.2"/>
    </reaction>
</comment>
<evidence type="ECO:0000313" key="7">
    <source>
        <dbReference type="Proteomes" id="UP000029839"/>
    </source>
</evidence>
<dbReference type="GO" id="GO:0030272">
    <property type="term" value="F:5-formyltetrahydrofolate cyclo-ligase activity"/>
    <property type="evidence" value="ECO:0007669"/>
    <property type="project" value="UniProtKB-EC"/>
</dbReference>
<dbReference type="NCBIfam" id="TIGR02727">
    <property type="entry name" value="MTHFS_bact"/>
    <property type="match status" value="1"/>
</dbReference>
<dbReference type="PIRSF" id="PIRSF006806">
    <property type="entry name" value="FTHF_cligase"/>
    <property type="match status" value="1"/>
</dbReference>
<feature type="binding site" evidence="4">
    <location>
        <begin position="20"/>
        <end position="24"/>
    </location>
    <ligand>
        <name>ATP</name>
        <dbReference type="ChEBI" id="CHEBI:30616"/>
    </ligand>
</feature>
<dbReference type="GO" id="GO:0046872">
    <property type="term" value="F:metal ion binding"/>
    <property type="evidence" value="ECO:0007669"/>
    <property type="project" value="UniProtKB-KW"/>
</dbReference>
<proteinExistence type="inferred from homology"/>
<keyword evidence="5" id="KW-0479">Metal-binding</keyword>
<evidence type="ECO:0000256" key="4">
    <source>
        <dbReference type="PIRSR" id="PIRSR006806-1"/>
    </source>
</evidence>
<dbReference type="AlphaFoldDB" id="A0A0A0BMC3"/>
<keyword evidence="7" id="KW-1185">Reference proteome</keyword>
<feature type="binding site" evidence="4">
    <location>
        <begin position="150"/>
        <end position="158"/>
    </location>
    <ligand>
        <name>ATP</name>
        <dbReference type="ChEBI" id="CHEBI:30616"/>
    </ligand>
</feature>
<feature type="binding site" evidence="4">
    <location>
        <position position="66"/>
    </location>
    <ligand>
        <name>substrate</name>
    </ligand>
</feature>
<sequence length="215" mass="23143">MSKIVQPFPSAHGLGPAEAKDQLRRAIRAEREKRSPRALLHAAQNLAQVVGDMPQLRNVDVVACYVSRPTEPGTVPLVERLTQRGVRVLLPVLGAGLQRDWAWYTSTEDLQVRAPGRPPEPSGPTLGGEAVAQAQAVVVPALAVDTRGARLGQGGGWYDRVLAHADPEAPLVAMVFAEELYDADERPLPQEPHDVTVPLVATPSGWQRLRTTAGA</sequence>
<name>A0A0A0BMC3_9CELL</name>
<dbReference type="InterPro" id="IPR037171">
    <property type="entry name" value="NagB/RpiA_transferase-like"/>
</dbReference>
<reference evidence="6 7" key="1">
    <citation type="submission" date="2013-08" db="EMBL/GenBank/DDBJ databases">
        <title>Genome sequencing of Cellulomonas carbonis T26.</title>
        <authorList>
            <person name="Chen F."/>
            <person name="Li Y."/>
            <person name="Wang G."/>
        </authorList>
    </citation>
    <scope>NUCLEOTIDE SEQUENCE [LARGE SCALE GENOMIC DNA]</scope>
    <source>
        <strain evidence="6 7">T26</strain>
    </source>
</reference>